<dbReference type="Proteomes" id="UP000002011">
    <property type="component" value="Chromosome"/>
</dbReference>
<dbReference type="Pfam" id="PF13439">
    <property type="entry name" value="Glyco_transf_4"/>
    <property type="match status" value="1"/>
</dbReference>
<evidence type="ECO:0000259" key="3">
    <source>
        <dbReference type="Pfam" id="PF00534"/>
    </source>
</evidence>
<dbReference type="PANTHER" id="PTHR12526:SF510">
    <property type="entry name" value="D-INOSITOL 3-PHOSPHATE GLYCOSYLTRANSFERASE"/>
    <property type="match status" value="1"/>
</dbReference>
<keyword evidence="1" id="KW-0328">Glycosyltransferase</keyword>
<dbReference type="OrthoDB" id="9810929at2"/>
<dbReference type="GO" id="GO:0016757">
    <property type="term" value="F:glycosyltransferase activity"/>
    <property type="evidence" value="ECO:0007669"/>
    <property type="project" value="UniProtKB-KW"/>
</dbReference>
<feature type="domain" description="Glycosyl transferase family 1" evidence="3">
    <location>
        <begin position="212"/>
        <end position="383"/>
    </location>
</feature>
<dbReference type="CAZy" id="GT4">
    <property type="family name" value="Glycosyltransferase Family 4"/>
</dbReference>
<reference evidence="5 6" key="1">
    <citation type="journal article" date="2009" name="Stand. Genomic Sci.">
        <title>Complete genome sequence of Dyadobacter fermentans type strain (NS114).</title>
        <authorList>
            <person name="Lang E."/>
            <person name="Lapidus A."/>
            <person name="Chertkov O."/>
            <person name="Brettin T."/>
            <person name="Detter J.C."/>
            <person name="Han C."/>
            <person name="Copeland A."/>
            <person name="Glavina Del Rio T."/>
            <person name="Nolan M."/>
            <person name="Chen F."/>
            <person name="Lucas S."/>
            <person name="Tice H."/>
            <person name="Cheng J.F."/>
            <person name="Land M."/>
            <person name="Hauser L."/>
            <person name="Chang Y.J."/>
            <person name="Jeffries C.D."/>
            <person name="Kopitz M."/>
            <person name="Bruce D."/>
            <person name="Goodwin L."/>
            <person name="Pitluck S."/>
            <person name="Ovchinnikova G."/>
            <person name="Pati A."/>
            <person name="Ivanova N."/>
            <person name="Mavrommatis K."/>
            <person name="Chen A."/>
            <person name="Palaniappan K."/>
            <person name="Chain P."/>
            <person name="Bristow J."/>
            <person name="Eisen J.A."/>
            <person name="Markowitz V."/>
            <person name="Hugenholtz P."/>
            <person name="Goker M."/>
            <person name="Rohde M."/>
            <person name="Kyrpides N.C."/>
            <person name="Klenk H.P."/>
        </authorList>
    </citation>
    <scope>NUCLEOTIDE SEQUENCE [LARGE SCALE GENOMIC DNA]</scope>
    <source>
        <strain evidence="6">ATCC 700827 / DSM 18053 / CIP 107007 / KCTC 52180 / NS114</strain>
    </source>
</reference>
<dbReference type="eggNOG" id="COG0438">
    <property type="taxonomic scope" value="Bacteria"/>
</dbReference>
<evidence type="ECO:0000256" key="2">
    <source>
        <dbReference type="ARBA" id="ARBA00022679"/>
    </source>
</evidence>
<dbReference type="KEGG" id="dfe:Dfer_5593"/>
<dbReference type="EMBL" id="CP001619">
    <property type="protein sequence ID" value="ACT96783.1"/>
    <property type="molecule type" value="Genomic_DNA"/>
</dbReference>
<gene>
    <name evidence="5" type="ordered locus">Dfer_5593</name>
</gene>
<accession>C6VWN3</accession>
<protein>
    <submittedName>
        <fullName evidence="5">Glycosyl transferase group 1</fullName>
    </submittedName>
</protein>
<evidence type="ECO:0000313" key="6">
    <source>
        <dbReference type="Proteomes" id="UP000002011"/>
    </source>
</evidence>
<name>C6VWN3_DYAFD</name>
<dbReference type="InterPro" id="IPR001296">
    <property type="entry name" value="Glyco_trans_1"/>
</dbReference>
<dbReference type="SUPFAM" id="SSF53756">
    <property type="entry name" value="UDP-Glycosyltransferase/glycogen phosphorylase"/>
    <property type="match status" value="1"/>
</dbReference>
<evidence type="ECO:0000259" key="4">
    <source>
        <dbReference type="Pfam" id="PF13439"/>
    </source>
</evidence>
<dbReference type="STRING" id="471854.Dfer_5593"/>
<dbReference type="InterPro" id="IPR028098">
    <property type="entry name" value="Glyco_trans_4-like_N"/>
</dbReference>
<keyword evidence="6" id="KW-1185">Reference proteome</keyword>
<dbReference type="RefSeq" id="WP_015815023.1">
    <property type="nucleotide sequence ID" value="NC_013037.1"/>
</dbReference>
<organism evidence="5 6">
    <name type="scientific">Dyadobacter fermentans (strain ATCC 700827 / DSM 18053 / CIP 107007 / KCTC 52180 / NS114)</name>
    <dbReference type="NCBI Taxonomy" id="471854"/>
    <lineage>
        <taxon>Bacteria</taxon>
        <taxon>Pseudomonadati</taxon>
        <taxon>Bacteroidota</taxon>
        <taxon>Cytophagia</taxon>
        <taxon>Cytophagales</taxon>
        <taxon>Spirosomataceae</taxon>
        <taxon>Dyadobacter</taxon>
    </lineage>
</organism>
<evidence type="ECO:0000256" key="1">
    <source>
        <dbReference type="ARBA" id="ARBA00022676"/>
    </source>
</evidence>
<keyword evidence="2 5" id="KW-0808">Transferase</keyword>
<evidence type="ECO:0000313" key="5">
    <source>
        <dbReference type="EMBL" id="ACT96783.1"/>
    </source>
</evidence>
<dbReference type="AlphaFoldDB" id="C6VWN3"/>
<proteinExistence type="predicted"/>
<dbReference type="Gene3D" id="3.40.50.2000">
    <property type="entry name" value="Glycogen Phosphorylase B"/>
    <property type="match status" value="2"/>
</dbReference>
<dbReference type="HOGENOM" id="CLU_009583_2_3_10"/>
<dbReference type="PANTHER" id="PTHR12526">
    <property type="entry name" value="GLYCOSYLTRANSFERASE"/>
    <property type="match status" value="1"/>
</dbReference>
<feature type="domain" description="Glycosyltransferase subfamily 4-like N-terminal" evidence="4">
    <location>
        <begin position="24"/>
        <end position="199"/>
    </location>
</feature>
<dbReference type="Pfam" id="PF00534">
    <property type="entry name" value="Glycos_transf_1"/>
    <property type="match status" value="1"/>
</dbReference>
<sequence>MKRKIAFISEHASPLAVLGGVDSGGQNVYVAEICKSLARLGYHIDIYTRKDDEGLPEIVEWLPGIRVVHVEAGPACEVPKEQLLGFMDEFTNSMVRIIRRLHLDYELVHANFFMSGLVASRIKLILGIPYVITFHALGKIRMIHQKENDAFPASRLDIEQMIVEDADYIIAECPQDKQDLIEHYHADPSRITIIPCGFSSEEFGPASKAGARRRLGLRKNDVVLLQLGRIVPRKGVDNVIRAMHYLRTIPHIKLLVVGGSDDKPDFDRDPEFKRLQALARDEGVEDKVIFTGRRNRKQLKYYYQAADFFISTPWYEPFGITPLEAMACGTPVIGSEVGGIKYTVRHGETGFLVPPHDPAALAEAVKAGISCPEKYEALCRNALQRVNENFTWSFVATQAHRLYMRIAAERKAKTTYLLDLRRAESKPLNGYQPNAITYAS</sequence>